<reference evidence="1" key="1">
    <citation type="submission" date="2023-08" db="EMBL/GenBank/DDBJ databases">
        <authorList>
            <person name="Chen Y."/>
            <person name="Shah S."/>
            <person name="Dougan E. K."/>
            <person name="Thang M."/>
            <person name="Chan C."/>
        </authorList>
    </citation>
    <scope>NUCLEOTIDE SEQUENCE</scope>
</reference>
<accession>A0AA36NLT7</accession>
<proteinExistence type="predicted"/>
<dbReference type="Proteomes" id="UP001178507">
    <property type="component" value="Unassembled WGS sequence"/>
</dbReference>
<evidence type="ECO:0000313" key="1">
    <source>
        <dbReference type="EMBL" id="CAJ1409866.1"/>
    </source>
</evidence>
<comment type="caution">
    <text evidence="1">The sequence shown here is derived from an EMBL/GenBank/DDBJ whole genome shotgun (WGS) entry which is preliminary data.</text>
</comment>
<name>A0AA36NLT7_9DINO</name>
<evidence type="ECO:0000313" key="2">
    <source>
        <dbReference type="Proteomes" id="UP001178507"/>
    </source>
</evidence>
<gene>
    <name evidence="1" type="ORF">EVOR1521_LOCUS30851</name>
</gene>
<sequence>MCKDDVEIRASPTYADDARVGHFLHPGQVVVVDDRRMVNGSCFLHLADGRGWVFETKDRLLVMTEVQDFERGLWHYSVICEEDVETRISPTYSDDARTGVVLPSGDCIAVDERCTVANARFLKLADGRGWVFETKDRLLVMSEVRPKAQEARDFARGMWHYSVVCDDDVEIRAAPTYSDEARTGLTVHPGDCVAVDERCRVNATWFLRLADGRGWLFETKDSRRVMMQIH</sequence>
<dbReference type="EMBL" id="CAUJNA010003791">
    <property type="protein sequence ID" value="CAJ1409866.1"/>
    <property type="molecule type" value="Genomic_DNA"/>
</dbReference>
<organism evidence="1 2">
    <name type="scientific">Effrenium voratum</name>
    <dbReference type="NCBI Taxonomy" id="2562239"/>
    <lineage>
        <taxon>Eukaryota</taxon>
        <taxon>Sar</taxon>
        <taxon>Alveolata</taxon>
        <taxon>Dinophyceae</taxon>
        <taxon>Suessiales</taxon>
        <taxon>Symbiodiniaceae</taxon>
        <taxon>Effrenium</taxon>
    </lineage>
</organism>
<dbReference type="AlphaFoldDB" id="A0AA36NLT7"/>
<protein>
    <submittedName>
        <fullName evidence="1">Uncharacterized protein</fullName>
    </submittedName>
</protein>
<keyword evidence="2" id="KW-1185">Reference proteome</keyword>